<evidence type="ECO:0000313" key="2">
    <source>
        <dbReference type="EMBL" id="KAF5257176.1"/>
    </source>
</evidence>
<dbReference type="AlphaFoldDB" id="A0A8H5A453"/>
<name>A0A8H5A453_FUSOX</name>
<dbReference type="EMBL" id="JAAFOW010002393">
    <property type="protein sequence ID" value="KAF5257176.1"/>
    <property type="molecule type" value="Genomic_DNA"/>
</dbReference>
<gene>
    <name evidence="2" type="ORF">FOXYS1_12311</name>
</gene>
<reference evidence="2" key="1">
    <citation type="submission" date="2020-02" db="EMBL/GenBank/DDBJ databases">
        <title>Identification and distribution of gene clusters putatively required for synthesis of sphingolipid metabolism inhibitors in phylogenetically diverse species of the filamentous fungus Fusarium.</title>
        <authorList>
            <person name="Kim H.-S."/>
            <person name="Busman M."/>
            <person name="Brown D.W."/>
            <person name="Divon H."/>
            <person name="Uhlig S."/>
            <person name="Proctor R.H."/>
        </authorList>
    </citation>
    <scope>NUCLEOTIDE SEQUENCE [LARGE SCALE GENOMIC DNA]</scope>
    <source>
        <strain evidence="2">NRRL 39464</strain>
    </source>
</reference>
<feature type="region of interest" description="Disordered" evidence="1">
    <location>
        <begin position="243"/>
        <end position="277"/>
    </location>
</feature>
<accession>A0A8H5A453</accession>
<comment type="caution">
    <text evidence="2">The sequence shown here is derived from an EMBL/GenBank/DDBJ whole genome shotgun (WGS) entry which is preliminary data.</text>
</comment>
<evidence type="ECO:0000256" key="1">
    <source>
        <dbReference type="SAM" id="MobiDB-lite"/>
    </source>
</evidence>
<evidence type="ECO:0000313" key="3">
    <source>
        <dbReference type="Proteomes" id="UP000558688"/>
    </source>
</evidence>
<feature type="compositionally biased region" description="Basic and acidic residues" evidence="1">
    <location>
        <begin position="253"/>
        <end position="272"/>
    </location>
</feature>
<organism evidence="2 3">
    <name type="scientific">Fusarium oxysporum</name>
    <name type="common">Fusarium vascular wilt</name>
    <dbReference type="NCBI Taxonomy" id="5507"/>
    <lineage>
        <taxon>Eukaryota</taxon>
        <taxon>Fungi</taxon>
        <taxon>Dikarya</taxon>
        <taxon>Ascomycota</taxon>
        <taxon>Pezizomycotina</taxon>
        <taxon>Sordariomycetes</taxon>
        <taxon>Hypocreomycetidae</taxon>
        <taxon>Hypocreales</taxon>
        <taxon>Nectriaceae</taxon>
        <taxon>Fusarium</taxon>
        <taxon>Fusarium oxysporum species complex</taxon>
    </lineage>
</organism>
<dbReference type="Proteomes" id="UP000558688">
    <property type="component" value="Unassembled WGS sequence"/>
</dbReference>
<protein>
    <submittedName>
        <fullName evidence="2">Uncharacterized protein</fullName>
    </submittedName>
</protein>
<sequence length="307" mass="34487">MSNANTGKATWALLSVNKLPPGKFTEHTLGCVVTDIENPTDDWFPPDNSDVLKTAGISQIFEMDDTNAAHFQSSVSDMDIRMKLSDIFSSRSANSKDNETRVSSQTVITRILTAHPAVFDALKNMHEGELRTRLKNKKTLYMIVGFKTCVDADISSYFKQIKEVSVDVQVPVDKILLALGLPLTFGADLGVAGKVKKIQEYLSKHIATGERIFAVQYRTITTERTWFEKIMVLGSYPNPVAGLLSEDDDKDDGNEKERNDKEDKQDDVKDRYEEEDNDEDITVLCLHEMEPVDFEDLDTDCFQMVAA</sequence>
<proteinExistence type="predicted"/>